<feature type="non-terminal residue" evidence="2">
    <location>
        <position position="1"/>
    </location>
</feature>
<gene>
    <name evidence="2" type="ORF">DEA37_0003019</name>
</gene>
<evidence type="ECO:0000313" key="3">
    <source>
        <dbReference type="Proteomes" id="UP000324629"/>
    </source>
</evidence>
<feature type="region of interest" description="Disordered" evidence="1">
    <location>
        <begin position="214"/>
        <end position="255"/>
    </location>
</feature>
<dbReference type="Proteomes" id="UP000324629">
    <property type="component" value="Unassembled WGS sequence"/>
</dbReference>
<evidence type="ECO:0000256" key="1">
    <source>
        <dbReference type="SAM" id="MobiDB-lite"/>
    </source>
</evidence>
<organism evidence="2 3">
    <name type="scientific">Paragonimus westermani</name>
    <dbReference type="NCBI Taxonomy" id="34504"/>
    <lineage>
        <taxon>Eukaryota</taxon>
        <taxon>Metazoa</taxon>
        <taxon>Spiralia</taxon>
        <taxon>Lophotrochozoa</taxon>
        <taxon>Platyhelminthes</taxon>
        <taxon>Trematoda</taxon>
        <taxon>Digenea</taxon>
        <taxon>Plagiorchiida</taxon>
        <taxon>Troglotremata</taxon>
        <taxon>Troglotrematidae</taxon>
        <taxon>Paragonimus</taxon>
    </lineage>
</organism>
<name>A0A5J4N577_9TREM</name>
<sequence>PVCVNDCLPSLQTFKMRVSFNPNCVDALKVVAATTLVHDVELTRDTNLNDPPAILFSSPSVTITSQNAIVCRLLNTNPIHLAVCKFLLWESSILTPAVKRHIFGQLTGAESNQRCAEINSVLSELEKRLDESESIFRFSPPSACSVVVWSCLLPLFYPGSPFIVPGRERLTRVFETLDNVLHSDLVLQRFSSNSVDLKSLWSASLSIGSPITSGNCKPQDIKKGGSKPSKGKHEPKRKELPDVTGTTVHRDSHLLEDESNAATVISVSKDDLHQAATCFKPVGSFVRPAYPYPK</sequence>
<keyword evidence="3" id="KW-1185">Reference proteome</keyword>
<dbReference type="Gene3D" id="1.20.1050.10">
    <property type="match status" value="1"/>
</dbReference>
<dbReference type="EMBL" id="QNGE01008537">
    <property type="protein sequence ID" value="KAA3670736.1"/>
    <property type="molecule type" value="Genomic_DNA"/>
</dbReference>
<dbReference type="Gene3D" id="3.40.30.10">
    <property type="entry name" value="Glutaredoxin"/>
    <property type="match status" value="1"/>
</dbReference>
<reference evidence="2 3" key="1">
    <citation type="journal article" date="2019" name="Gigascience">
        <title>Whole-genome sequence of the oriental lung fluke Paragonimus westermani.</title>
        <authorList>
            <person name="Oey H."/>
            <person name="Zakrzewski M."/>
            <person name="Narain K."/>
            <person name="Devi K.R."/>
            <person name="Agatsuma T."/>
            <person name="Nawaratna S."/>
            <person name="Gobert G.N."/>
            <person name="Jones M.K."/>
            <person name="Ragan M.A."/>
            <person name="McManus D.P."/>
            <person name="Krause L."/>
        </authorList>
    </citation>
    <scope>NUCLEOTIDE SEQUENCE [LARGE SCALE GENOMIC DNA]</scope>
    <source>
        <strain evidence="2 3">IND2009</strain>
    </source>
</reference>
<proteinExistence type="predicted"/>
<evidence type="ECO:0000313" key="2">
    <source>
        <dbReference type="EMBL" id="KAA3670736.1"/>
    </source>
</evidence>
<accession>A0A5J4N577</accession>
<dbReference type="AlphaFoldDB" id="A0A5J4N577"/>
<protein>
    <submittedName>
        <fullName evidence="2">Uncharacterized protein</fullName>
    </submittedName>
</protein>
<comment type="caution">
    <text evidence="2">The sequence shown here is derived from an EMBL/GenBank/DDBJ whole genome shotgun (WGS) entry which is preliminary data.</text>
</comment>